<dbReference type="OrthoDB" id="6810016at2"/>
<dbReference type="Proteomes" id="UP000248926">
    <property type="component" value="Unassembled WGS sequence"/>
</dbReference>
<dbReference type="PANTHER" id="PTHR11102:SF160">
    <property type="entry name" value="ERAD-ASSOCIATED E3 UBIQUITIN-PROTEIN LIGASE COMPONENT HRD3"/>
    <property type="match status" value="1"/>
</dbReference>
<keyword evidence="2" id="KW-1185">Reference proteome</keyword>
<organism evidence="1 2">
    <name type="scientific">Dyella jiangningensis</name>
    <dbReference type="NCBI Taxonomy" id="1379159"/>
    <lineage>
        <taxon>Bacteria</taxon>
        <taxon>Pseudomonadati</taxon>
        <taxon>Pseudomonadota</taxon>
        <taxon>Gammaproteobacteria</taxon>
        <taxon>Lysobacterales</taxon>
        <taxon>Rhodanobacteraceae</taxon>
        <taxon>Dyella</taxon>
    </lineage>
</organism>
<dbReference type="SMART" id="SM00671">
    <property type="entry name" value="SEL1"/>
    <property type="match status" value="4"/>
</dbReference>
<dbReference type="InterPro" id="IPR011990">
    <property type="entry name" value="TPR-like_helical_dom_sf"/>
</dbReference>
<gene>
    <name evidence="1" type="ORF">CA260_08950</name>
</gene>
<accession>A0A328PD02</accession>
<dbReference type="SUPFAM" id="SSF81901">
    <property type="entry name" value="HCP-like"/>
    <property type="match status" value="1"/>
</dbReference>
<evidence type="ECO:0000313" key="1">
    <source>
        <dbReference type="EMBL" id="RAO77946.1"/>
    </source>
</evidence>
<dbReference type="PANTHER" id="PTHR11102">
    <property type="entry name" value="SEL-1-LIKE PROTEIN"/>
    <property type="match status" value="1"/>
</dbReference>
<evidence type="ECO:0008006" key="3">
    <source>
        <dbReference type="Google" id="ProtNLM"/>
    </source>
</evidence>
<dbReference type="InterPro" id="IPR050767">
    <property type="entry name" value="Sel1_AlgK"/>
</dbReference>
<proteinExistence type="predicted"/>
<evidence type="ECO:0000313" key="2">
    <source>
        <dbReference type="Proteomes" id="UP000248926"/>
    </source>
</evidence>
<dbReference type="Pfam" id="PF08238">
    <property type="entry name" value="Sel1"/>
    <property type="match status" value="4"/>
</dbReference>
<dbReference type="EMBL" id="NFZS01000001">
    <property type="protein sequence ID" value="RAO77946.1"/>
    <property type="molecule type" value="Genomic_DNA"/>
</dbReference>
<protein>
    <recommendedName>
        <fullName evidence="3">Sel1 repeat family protein</fullName>
    </recommendedName>
</protein>
<dbReference type="RefSeq" id="WP_111982373.1">
    <property type="nucleotide sequence ID" value="NZ_NFZS01000001.1"/>
</dbReference>
<dbReference type="InterPro" id="IPR006597">
    <property type="entry name" value="Sel1-like"/>
</dbReference>
<reference evidence="1 2" key="1">
    <citation type="journal article" date="2018" name="Genet. Mol. Biol.">
        <title>The genome sequence of Dyella jiangningensis FCAV SCS01 from a lignocellulose-decomposing microbial consortium metagenome reveals potential for biotechnological applications.</title>
        <authorList>
            <person name="Desiderato J.G."/>
            <person name="Alvarenga D.O."/>
            <person name="Constancio M.T.L."/>
            <person name="Alves L.M.C."/>
            <person name="Varani A.M."/>
        </authorList>
    </citation>
    <scope>NUCLEOTIDE SEQUENCE [LARGE SCALE GENOMIC DNA]</scope>
    <source>
        <strain evidence="1 2">FCAV SCS01</strain>
    </source>
</reference>
<dbReference type="Gene3D" id="1.25.40.10">
    <property type="entry name" value="Tetratricopeptide repeat domain"/>
    <property type="match status" value="1"/>
</dbReference>
<dbReference type="AlphaFoldDB" id="A0A328PD02"/>
<comment type="caution">
    <text evidence="1">The sequence shown here is derived from an EMBL/GenBank/DDBJ whole genome shotgun (WGS) entry which is preliminary data.</text>
</comment>
<sequence>MSCAQAAARADEFLHLLRTNPSRVHATLLAQALAGDAGSQLGVAQMYLEGIGCERNTGEALYWFQHAAHQGDAMSMNMLGRIHENGWGVPVSYELAAVWYREAAEHGSDWGMYNYAHVLANGRGVKADRAAAFHWFERAVDAGHARAMHFLGQYYEYGWETAPDAERAYALYRLSAEKGDYRGKCSWASVLTERGQIEQACALLRSAMDAAPAYFVEALRNDLRQSRHPQLRELAEHAVP</sequence>
<name>A0A328PD02_9GAMM</name>